<organism evidence="3 4">
    <name type="scientific">Polyangium jinanense</name>
    <dbReference type="NCBI Taxonomy" id="2829994"/>
    <lineage>
        <taxon>Bacteria</taxon>
        <taxon>Pseudomonadati</taxon>
        <taxon>Myxococcota</taxon>
        <taxon>Polyangia</taxon>
        <taxon>Polyangiales</taxon>
        <taxon>Polyangiaceae</taxon>
        <taxon>Polyangium</taxon>
    </lineage>
</organism>
<dbReference type="Proteomes" id="UP001151081">
    <property type="component" value="Unassembled WGS sequence"/>
</dbReference>
<feature type="compositionally biased region" description="Polar residues" evidence="1">
    <location>
        <begin position="391"/>
        <end position="400"/>
    </location>
</feature>
<evidence type="ECO:0000256" key="2">
    <source>
        <dbReference type="SAM" id="SignalP"/>
    </source>
</evidence>
<dbReference type="RefSeq" id="WP_272421246.1">
    <property type="nucleotide sequence ID" value="NZ_JAGTJJ010000010.1"/>
</dbReference>
<evidence type="ECO:0000313" key="3">
    <source>
        <dbReference type="EMBL" id="MDC3982894.1"/>
    </source>
</evidence>
<name>A0A9X4AS95_9BACT</name>
<feature type="region of interest" description="Disordered" evidence="1">
    <location>
        <begin position="378"/>
        <end position="400"/>
    </location>
</feature>
<sequence length="400" mass="42268">MQVPLRPSRVEARRSILAACAWLLLAGCSLACNRGATAPAPPRTLDVAAPPLPARTVTRPTWTGPITVPQEATFRDLVARARDVAPAKRAGACLVREDETRALVLETLDVNEGDLPDPPDDLDALLDRNVYVGGDLAWGTRLVRPFVTDGGNYLDLVALTPVPRLVLRANTMVLVVTDRSVYLGMHGTVGFRHLEKVPPKLVTAALAQAAVWIVAAEGAAPLTRVQETLDTLREATGSVVLATPLPTAAPGPTALTRPHWPVPTEAPERCRPGVYESTAIQPQGDYSDEKHAGVMKAFERAASSCGTKLPAGVGGTLDVRALIRPDGNVEDACIDSDDALDGTLRSCLVDAVRHTRFPPPDKRSGWVAFGTRPAVAGPPIRGTCGPHSVAPAQSTSAPAK</sequence>
<proteinExistence type="predicted"/>
<keyword evidence="4" id="KW-1185">Reference proteome</keyword>
<accession>A0A9X4AS95</accession>
<gene>
    <name evidence="3" type="ORF">KEG57_20445</name>
</gene>
<evidence type="ECO:0000256" key="1">
    <source>
        <dbReference type="SAM" id="MobiDB-lite"/>
    </source>
</evidence>
<protein>
    <recommendedName>
        <fullName evidence="5">TonB C-terminal domain-containing protein</fullName>
    </recommendedName>
</protein>
<dbReference type="EMBL" id="JAGTJJ010000010">
    <property type="protein sequence ID" value="MDC3982894.1"/>
    <property type="molecule type" value="Genomic_DNA"/>
</dbReference>
<evidence type="ECO:0000313" key="4">
    <source>
        <dbReference type="Proteomes" id="UP001151081"/>
    </source>
</evidence>
<feature type="chain" id="PRO_5040899198" description="TonB C-terminal domain-containing protein" evidence="2">
    <location>
        <begin position="32"/>
        <end position="400"/>
    </location>
</feature>
<comment type="caution">
    <text evidence="3">The sequence shown here is derived from an EMBL/GenBank/DDBJ whole genome shotgun (WGS) entry which is preliminary data.</text>
</comment>
<reference evidence="3 4" key="1">
    <citation type="submission" date="2021-04" db="EMBL/GenBank/DDBJ databases">
        <title>Genome analysis of Polyangium sp.</title>
        <authorList>
            <person name="Li Y."/>
            <person name="Wang J."/>
        </authorList>
    </citation>
    <scope>NUCLEOTIDE SEQUENCE [LARGE SCALE GENOMIC DNA]</scope>
    <source>
        <strain evidence="3 4">SDU14</strain>
    </source>
</reference>
<keyword evidence="2" id="KW-0732">Signal</keyword>
<evidence type="ECO:0008006" key="5">
    <source>
        <dbReference type="Google" id="ProtNLM"/>
    </source>
</evidence>
<dbReference type="AlphaFoldDB" id="A0A9X4AS95"/>
<feature type="signal peptide" evidence="2">
    <location>
        <begin position="1"/>
        <end position="31"/>
    </location>
</feature>
<dbReference type="PROSITE" id="PS51257">
    <property type="entry name" value="PROKAR_LIPOPROTEIN"/>
    <property type="match status" value="1"/>
</dbReference>